<feature type="compositionally biased region" description="Low complexity" evidence="10">
    <location>
        <begin position="46"/>
        <end position="57"/>
    </location>
</feature>
<keyword evidence="5" id="KW-0833">Ubl conjugation pathway</keyword>
<keyword evidence="7" id="KW-1133">Transmembrane helix</keyword>
<feature type="compositionally biased region" description="Low complexity" evidence="10">
    <location>
        <begin position="17"/>
        <end position="39"/>
    </location>
</feature>
<evidence type="ECO:0000256" key="5">
    <source>
        <dbReference type="ARBA" id="ARBA00022786"/>
    </source>
</evidence>
<evidence type="ECO:0000256" key="6">
    <source>
        <dbReference type="ARBA" id="ARBA00022824"/>
    </source>
</evidence>
<evidence type="ECO:0000256" key="10">
    <source>
        <dbReference type="SAM" id="MobiDB-lite"/>
    </source>
</evidence>
<comment type="subcellular location">
    <subcellularLocation>
        <location evidence="1">Endoplasmic reticulum membrane</location>
        <topology evidence="1">Single-pass membrane protein</topology>
    </subcellularLocation>
</comment>
<feature type="region of interest" description="Disordered" evidence="10">
    <location>
        <begin position="280"/>
        <end position="299"/>
    </location>
</feature>
<feature type="compositionally biased region" description="Basic and acidic residues" evidence="10">
    <location>
        <begin position="114"/>
        <end position="132"/>
    </location>
</feature>
<dbReference type="Gene3D" id="1.10.10.10">
    <property type="entry name" value="Winged helix-like DNA-binding domain superfamily/Winged helix DNA-binding domain"/>
    <property type="match status" value="1"/>
</dbReference>
<feature type="compositionally biased region" description="Acidic residues" evidence="10">
    <location>
        <begin position="133"/>
        <end position="144"/>
    </location>
</feature>
<evidence type="ECO:0000256" key="1">
    <source>
        <dbReference type="ARBA" id="ARBA00004389"/>
    </source>
</evidence>
<protein>
    <recommendedName>
        <fullName evidence="3">DDRGK domain-containing protein 1</fullName>
    </recommendedName>
</protein>
<keyword evidence="8" id="KW-0472">Membrane</keyword>
<dbReference type="InterPro" id="IPR019153">
    <property type="entry name" value="DDRGK_dom-contain"/>
</dbReference>
<comment type="function">
    <text evidence="9">Substrate adapter for ufmylation, the covalent attachment of the ubiquitin-like modifier UFM1 to substrate proteins.</text>
</comment>
<comment type="caution">
    <text evidence="11">The sequence shown here is derived from an EMBL/GenBank/DDBJ whole genome shotgun (WGS) entry which is preliminary data.</text>
</comment>
<feature type="compositionally biased region" description="Basic residues" evidence="10">
    <location>
        <begin position="85"/>
        <end position="97"/>
    </location>
</feature>
<sequence length="299" mass="32735">MHNWTGWPLPVQRDGEAQTADARQGGQQQQAGAERIPASLRRRRAAAAAAAAVEAAATQDTGSEADSEAGGSDQEEEADGEAGAGHRHRRQGGRRGALRQQRQAAQQAQQARGARKEAYDAQRREKEAAREAEEADREEAEREAEEARIAAEDAEAAKWMRQFSVEGEGADAAATEEEAQDLLANFIQYIRDRKSVDLEELAVEFGMKVQDAINRVQSLEASGELTGVMDDRGKFIYISREEMEAVASFMKQRGRVAIAELAAKSSQFIDLEEKAVHHAQLSSLEEESSQQGMDVGVRE</sequence>
<keyword evidence="4" id="KW-0812">Transmembrane</keyword>
<evidence type="ECO:0000256" key="4">
    <source>
        <dbReference type="ARBA" id="ARBA00022692"/>
    </source>
</evidence>
<proteinExistence type="inferred from homology"/>
<evidence type="ECO:0000256" key="8">
    <source>
        <dbReference type="ARBA" id="ARBA00023136"/>
    </source>
</evidence>
<reference evidence="11 12" key="1">
    <citation type="journal article" date="2024" name="Nat. Commun.">
        <title>Phylogenomics reveals the evolutionary origins of lichenization in chlorophyte algae.</title>
        <authorList>
            <person name="Puginier C."/>
            <person name="Libourel C."/>
            <person name="Otte J."/>
            <person name="Skaloud P."/>
            <person name="Haon M."/>
            <person name="Grisel S."/>
            <person name="Petersen M."/>
            <person name="Berrin J.G."/>
            <person name="Delaux P.M."/>
            <person name="Dal Grande F."/>
            <person name="Keller J."/>
        </authorList>
    </citation>
    <scope>NUCLEOTIDE SEQUENCE [LARGE SCALE GENOMIC DNA]</scope>
    <source>
        <strain evidence="11 12">SAG 2523</strain>
    </source>
</reference>
<dbReference type="PANTHER" id="PTHR48176:SF1">
    <property type="entry name" value="DDRGK DOMAIN-CONTAINING PROTEIN 1"/>
    <property type="match status" value="1"/>
</dbReference>
<evidence type="ECO:0000256" key="3">
    <source>
        <dbReference type="ARBA" id="ARBA00018218"/>
    </source>
</evidence>
<evidence type="ECO:0000256" key="7">
    <source>
        <dbReference type="ARBA" id="ARBA00022989"/>
    </source>
</evidence>
<feature type="region of interest" description="Disordered" evidence="10">
    <location>
        <begin position="1"/>
        <end position="148"/>
    </location>
</feature>
<dbReference type="Pfam" id="PF09756">
    <property type="entry name" value="DDRGK"/>
    <property type="match status" value="1"/>
</dbReference>
<evidence type="ECO:0000256" key="2">
    <source>
        <dbReference type="ARBA" id="ARBA00009829"/>
    </source>
</evidence>
<evidence type="ECO:0000313" key="12">
    <source>
        <dbReference type="Proteomes" id="UP001485043"/>
    </source>
</evidence>
<name>A0AAW1T687_9CHLO</name>
<dbReference type="FunFam" id="1.10.10.10:FF:000143">
    <property type="entry name" value="DDRGK domain-containing protein 1"/>
    <property type="match status" value="1"/>
</dbReference>
<dbReference type="EMBL" id="JALJOV010000351">
    <property type="protein sequence ID" value="KAK9864453.1"/>
    <property type="molecule type" value="Genomic_DNA"/>
</dbReference>
<dbReference type="SMART" id="SM01128">
    <property type="entry name" value="DDRGK"/>
    <property type="match status" value="1"/>
</dbReference>
<accession>A0AAW1T687</accession>
<keyword evidence="12" id="KW-1185">Reference proteome</keyword>
<evidence type="ECO:0000256" key="9">
    <source>
        <dbReference type="ARBA" id="ARBA00023438"/>
    </source>
</evidence>
<gene>
    <name evidence="11" type="ORF">WJX84_000241</name>
</gene>
<dbReference type="GO" id="GO:0005789">
    <property type="term" value="C:endoplasmic reticulum membrane"/>
    <property type="evidence" value="ECO:0007669"/>
    <property type="project" value="UniProtKB-SubCell"/>
</dbReference>
<dbReference type="AlphaFoldDB" id="A0AAW1T687"/>
<dbReference type="Proteomes" id="UP001485043">
    <property type="component" value="Unassembled WGS sequence"/>
</dbReference>
<keyword evidence="6" id="KW-0256">Endoplasmic reticulum</keyword>
<dbReference type="InterPro" id="IPR036388">
    <property type="entry name" value="WH-like_DNA-bd_sf"/>
</dbReference>
<dbReference type="InterPro" id="IPR036390">
    <property type="entry name" value="WH_DNA-bd_sf"/>
</dbReference>
<dbReference type="InterPro" id="IPR050899">
    <property type="entry name" value="DDRGK_domain-containing"/>
</dbReference>
<dbReference type="GO" id="GO:0044389">
    <property type="term" value="F:ubiquitin-like protein ligase binding"/>
    <property type="evidence" value="ECO:0007669"/>
    <property type="project" value="TreeGrafter"/>
</dbReference>
<feature type="compositionally biased region" description="Low complexity" evidence="10">
    <location>
        <begin position="98"/>
        <end position="112"/>
    </location>
</feature>
<dbReference type="SUPFAM" id="SSF46785">
    <property type="entry name" value="Winged helix' DNA-binding domain"/>
    <property type="match status" value="1"/>
</dbReference>
<comment type="similarity">
    <text evidence="2">Belongs to the DDRGK1 family.</text>
</comment>
<feature type="compositionally biased region" description="Acidic residues" evidence="10">
    <location>
        <begin position="63"/>
        <end position="80"/>
    </location>
</feature>
<evidence type="ECO:0000313" key="11">
    <source>
        <dbReference type="EMBL" id="KAK9864453.1"/>
    </source>
</evidence>
<dbReference type="PANTHER" id="PTHR48176">
    <property type="entry name" value="DDRGK DOMAIN-CONTAINING PROTEIN 1"/>
    <property type="match status" value="1"/>
</dbReference>
<organism evidence="11 12">
    <name type="scientific">Apatococcus fuscideae</name>
    <dbReference type="NCBI Taxonomy" id="2026836"/>
    <lineage>
        <taxon>Eukaryota</taxon>
        <taxon>Viridiplantae</taxon>
        <taxon>Chlorophyta</taxon>
        <taxon>core chlorophytes</taxon>
        <taxon>Trebouxiophyceae</taxon>
        <taxon>Chlorellales</taxon>
        <taxon>Chlorellaceae</taxon>
        <taxon>Apatococcus</taxon>
    </lineage>
</organism>